<dbReference type="PANTHER" id="PTHR48050">
    <property type="entry name" value="STEROL 3-BETA-GLUCOSYLTRANSFERASE"/>
    <property type="match status" value="1"/>
</dbReference>
<dbReference type="GO" id="GO:0008194">
    <property type="term" value="F:UDP-glycosyltransferase activity"/>
    <property type="evidence" value="ECO:0007669"/>
    <property type="project" value="InterPro"/>
</dbReference>
<dbReference type="RefSeq" id="WP_038511981.1">
    <property type="nucleotide sequence ID" value="NZ_CP008953.1"/>
</dbReference>
<proteinExistence type="predicted"/>
<dbReference type="Proteomes" id="UP000028492">
    <property type="component" value="Chromosome"/>
</dbReference>
<protein>
    <submittedName>
        <fullName evidence="2">Conserved putative secreted protein</fullName>
    </submittedName>
</protein>
<dbReference type="CDD" id="cd03784">
    <property type="entry name" value="GT1_Gtf-like"/>
    <property type="match status" value="1"/>
</dbReference>
<gene>
    <name evidence="2" type="ORF">AJAP_15325</name>
</gene>
<dbReference type="Pfam" id="PF06722">
    <property type="entry name" value="EryCIII-like_C"/>
    <property type="match status" value="1"/>
</dbReference>
<dbReference type="InterPro" id="IPR010610">
    <property type="entry name" value="EryCIII-like_C"/>
</dbReference>
<dbReference type="STRING" id="208439.AJAP_15325"/>
<dbReference type="AlphaFoldDB" id="A0A075UU13"/>
<accession>A0A075UU13</accession>
<organism evidence="2 3">
    <name type="scientific">Amycolatopsis japonica</name>
    <dbReference type="NCBI Taxonomy" id="208439"/>
    <lineage>
        <taxon>Bacteria</taxon>
        <taxon>Bacillati</taxon>
        <taxon>Actinomycetota</taxon>
        <taxon>Actinomycetes</taxon>
        <taxon>Pseudonocardiales</taxon>
        <taxon>Pseudonocardiaceae</taxon>
        <taxon>Amycolatopsis</taxon>
        <taxon>Amycolatopsis japonica group</taxon>
    </lineage>
</organism>
<evidence type="ECO:0000313" key="2">
    <source>
        <dbReference type="EMBL" id="AIG75941.1"/>
    </source>
</evidence>
<reference evidence="2 3" key="1">
    <citation type="journal article" date="2014" name="J. Biotechnol.">
        <title>Complete genome sequence of the actinobacterium Amycolatopsis japonica MG417-CF17(T) (=DSM 44213T) producing (S,S)-N,N'-ethylenediaminedisuccinic acid.</title>
        <authorList>
            <person name="Stegmann E."/>
            <person name="Albersmeier A."/>
            <person name="Spohn M."/>
            <person name="Gert H."/>
            <person name="Weber T."/>
            <person name="Wohlleben W."/>
            <person name="Kalinowski J."/>
            <person name="Ruckert C."/>
        </authorList>
    </citation>
    <scope>NUCLEOTIDE SEQUENCE [LARGE SCALE GENOMIC DNA]</scope>
    <source>
        <strain evidence="3">MG417-CF17 (DSM 44213)</strain>
    </source>
</reference>
<dbReference type="GO" id="GO:0016758">
    <property type="term" value="F:hexosyltransferase activity"/>
    <property type="evidence" value="ECO:0007669"/>
    <property type="project" value="UniProtKB-ARBA"/>
</dbReference>
<dbReference type="PANTHER" id="PTHR48050:SF13">
    <property type="entry name" value="STEROL 3-BETA-GLUCOSYLTRANSFERASE UGT80A2"/>
    <property type="match status" value="1"/>
</dbReference>
<dbReference type="EMBL" id="CP008953">
    <property type="protein sequence ID" value="AIG75941.1"/>
    <property type="molecule type" value="Genomic_DNA"/>
</dbReference>
<evidence type="ECO:0000313" key="3">
    <source>
        <dbReference type="Proteomes" id="UP000028492"/>
    </source>
</evidence>
<dbReference type="InterPro" id="IPR050426">
    <property type="entry name" value="Glycosyltransferase_28"/>
</dbReference>
<dbReference type="KEGG" id="aja:AJAP_15325"/>
<feature type="domain" description="Erythromycin biosynthesis protein CIII-like C-terminal" evidence="1">
    <location>
        <begin position="259"/>
        <end position="362"/>
    </location>
</feature>
<dbReference type="HOGENOM" id="CLU_000537_7_2_11"/>
<dbReference type="eggNOG" id="COG1819">
    <property type="taxonomic scope" value="Bacteria"/>
</dbReference>
<keyword evidence="3" id="KW-1185">Reference proteome</keyword>
<sequence length="377" mass="39576">MSRFLLVVPPLTGHVAPLRAVAAELVGRGHDVAWCGPEPTTSELTRAGRVYAAGDALEFAVERRPEGLRGFAALKYLWEQYLVPLADAMVPGVEKAVEAFHPDVVLADQQAFAGALVASRRSLPWVTSASTSTELGDPLGAMPKIAAWVDGLQEGLRARHKVSCGDLRFSPELILAFTTVSLTGPIADVGAVRFVGPALAPAPPVGFSWDRLDGRPLVIATLGTANAALGRRFLSECVDALAGMPDVQGLVVDPTGELLSDEVLVVKRIPQAEVVRKAAAVLCHGGHNTVSETLASGLPLVIAPIRDDQSMLAQQVETAGAGLRLRFDRAKAPDIRRTVTEVLTDPAYAAAAARVRASFAAAGGVVAAADHLESLPH</sequence>
<dbReference type="Gene3D" id="3.40.50.2000">
    <property type="entry name" value="Glycogen Phosphorylase B"/>
    <property type="match status" value="2"/>
</dbReference>
<name>A0A075UU13_9PSEU</name>
<dbReference type="GO" id="GO:0017000">
    <property type="term" value="P:antibiotic biosynthetic process"/>
    <property type="evidence" value="ECO:0007669"/>
    <property type="project" value="UniProtKB-ARBA"/>
</dbReference>
<evidence type="ECO:0000259" key="1">
    <source>
        <dbReference type="Pfam" id="PF06722"/>
    </source>
</evidence>
<dbReference type="SUPFAM" id="SSF53756">
    <property type="entry name" value="UDP-Glycosyltransferase/glycogen phosphorylase"/>
    <property type="match status" value="1"/>
</dbReference>
<dbReference type="InterPro" id="IPR002213">
    <property type="entry name" value="UDP_glucos_trans"/>
</dbReference>